<keyword evidence="2 3" id="KW-0732">Signal</keyword>
<evidence type="ECO:0000256" key="3">
    <source>
        <dbReference type="SAM" id="SignalP"/>
    </source>
</evidence>
<comment type="caution">
    <text evidence="5">The sequence shown here is derived from an EMBL/GenBank/DDBJ whole genome shotgun (WGS) entry which is preliminary data.</text>
</comment>
<dbReference type="Gene3D" id="3.40.50.2300">
    <property type="match status" value="2"/>
</dbReference>
<accession>A0A562BUF3</accession>
<feature type="domain" description="Leucine-binding protein" evidence="4">
    <location>
        <begin position="36"/>
        <end position="372"/>
    </location>
</feature>
<dbReference type="CDD" id="cd06327">
    <property type="entry name" value="PBP1_SBP-like"/>
    <property type="match status" value="1"/>
</dbReference>
<dbReference type="PANTHER" id="PTHR30483">
    <property type="entry name" value="LEUCINE-SPECIFIC-BINDING PROTEIN"/>
    <property type="match status" value="1"/>
</dbReference>
<dbReference type="EMBL" id="VLJN01000002">
    <property type="protein sequence ID" value="TWG88896.1"/>
    <property type="molecule type" value="Genomic_DNA"/>
</dbReference>
<evidence type="ECO:0000313" key="6">
    <source>
        <dbReference type="Proteomes" id="UP000318141"/>
    </source>
</evidence>
<evidence type="ECO:0000259" key="4">
    <source>
        <dbReference type="Pfam" id="PF13458"/>
    </source>
</evidence>
<dbReference type="InterPro" id="IPR051010">
    <property type="entry name" value="BCAA_transport"/>
</dbReference>
<keyword evidence="6" id="KW-1185">Reference proteome</keyword>
<dbReference type="PANTHER" id="PTHR30483:SF6">
    <property type="entry name" value="PERIPLASMIC BINDING PROTEIN OF ABC TRANSPORTER FOR NATURAL AMINO ACIDS"/>
    <property type="match status" value="1"/>
</dbReference>
<dbReference type="Proteomes" id="UP000318141">
    <property type="component" value="Unassembled WGS sequence"/>
</dbReference>
<dbReference type="AlphaFoldDB" id="A0A562BUF3"/>
<protein>
    <submittedName>
        <fullName evidence="5">Branched-chain amino acid transport system substrate-binding protein</fullName>
    </submittedName>
</protein>
<name>A0A562BUF3_9BURK</name>
<dbReference type="InterPro" id="IPR028082">
    <property type="entry name" value="Peripla_BP_I"/>
</dbReference>
<gene>
    <name evidence="5" type="ORF">L602_001000000950</name>
</gene>
<evidence type="ECO:0000256" key="2">
    <source>
        <dbReference type="ARBA" id="ARBA00022729"/>
    </source>
</evidence>
<evidence type="ECO:0000313" key="5">
    <source>
        <dbReference type="EMBL" id="TWG88896.1"/>
    </source>
</evidence>
<dbReference type="InterPro" id="IPR028081">
    <property type="entry name" value="Leu-bd"/>
</dbReference>
<reference evidence="5 6" key="1">
    <citation type="submission" date="2019-07" db="EMBL/GenBank/DDBJ databases">
        <title>Genome sequencing of lignin-degrading bacterial isolates.</title>
        <authorList>
            <person name="Gladden J."/>
        </authorList>
    </citation>
    <scope>NUCLEOTIDE SEQUENCE [LARGE SCALE GENOMIC DNA]</scope>
    <source>
        <strain evidence="5 6">J11</strain>
    </source>
</reference>
<proteinExistence type="inferred from homology"/>
<feature type="chain" id="PRO_5022034055" evidence="3">
    <location>
        <begin position="25"/>
        <end position="409"/>
    </location>
</feature>
<feature type="signal peptide" evidence="3">
    <location>
        <begin position="1"/>
        <end position="24"/>
    </location>
</feature>
<evidence type="ECO:0000256" key="1">
    <source>
        <dbReference type="ARBA" id="ARBA00010062"/>
    </source>
</evidence>
<dbReference type="SUPFAM" id="SSF53822">
    <property type="entry name" value="Periplasmic binding protein-like I"/>
    <property type="match status" value="1"/>
</dbReference>
<comment type="similarity">
    <text evidence="1">Belongs to the leucine-binding protein family.</text>
</comment>
<sequence length="409" mass="44359">MTRFAYKRAAVGIALLAASFVAGAQSPGARISDGIVKIGVLTDISGAFMDNVGRGSIVATEIAIEEFGGKVLGYPIEMVSADHQNKADIGSTRVREWFDRDKVDAVTELGNSAVALAAMRVAQAKNRLTIVTGAGAVRISNEDCTPNNLHWVYDTYSLAKVGTQSVVKKGAKNWYYLTADYAFGHSLENDGKAFIEGAGGKVLGSSRYPFPGSDFSSYILKAQASKADAVAIATAGLDLQNAIKQGKEFGLAKRGQQTVAMLMSIMDVHGIGLKDAGGMLFAESFYWDLDDSSRKFARKFFEKTKRMPTALQAGQYSATLNYLKAIEKAKSDDVADVMRTIKSMPIQDAFAKNGKVRDDGKLVHDMYLVRVKEPQESKGAWDYYTVLETVPGDRAFHPLAESKCPLVRK</sequence>
<dbReference type="OrthoDB" id="8887944at2"/>
<dbReference type="Pfam" id="PF13458">
    <property type="entry name" value="Peripla_BP_6"/>
    <property type="match status" value="1"/>
</dbReference>
<organism evidence="5 6">
    <name type="scientific">Cupriavidus gilardii J11</name>
    <dbReference type="NCBI Taxonomy" id="936133"/>
    <lineage>
        <taxon>Bacteria</taxon>
        <taxon>Pseudomonadati</taxon>
        <taxon>Pseudomonadota</taxon>
        <taxon>Betaproteobacteria</taxon>
        <taxon>Burkholderiales</taxon>
        <taxon>Burkholderiaceae</taxon>
        <taxon>Cupriavidus</taxon>
    </lineage>
</organism>